<dbReference type="Pfam" id="PF09922">
    <property type="entry name" value="LiaF-like_C"/>
    <property type="match status" value="1"/>
</dbReference>
<organism evidence="3 4">
    <name type="scientific">Streptomyces gilvifuscus</name>
    <dbReference type="NCBI Taxonomy" id="1550617"/>
    <lineage>
        <taxon>Bacteria</taxon>
        <taxon>Bacillati</taxon>
        <taxon>Actinomycetota</taxon>
        <taxon>Actinomycetes</taxon>
        <taxon>Kitasatosporales</taxon>
        <taxon>Streptomycetaceae</taxon>
        <taxon>Streptomyces</taxon>
    </lineage>
</organism>
<dbReference type="RefSeq" id="WP_272177138.1">
    <property type="nucleotide sequence ID" value="NZ_JAQOSK010000012.1"/>
</dbReference>
<name>A0ABT5G0E3_9ACTN</name>
<keyword evidence="4" id="KW-1185">Reference proteome</keyword>
<dbReference type="InterPro" id="IPR024425">
    <property type="entry name" value="LiaF-like_C"/>
</dbReference>
<dbReference type="InterPro" id="IPR012551">
    <property type="entry name" value="DUF1707_SHOCT-like"/>
</dbReference>
<accession>A0ABT5G0E3</accession>
<dbReference type="Proteomes" id="UP001221328">
    <property type="component" value="Unassembled WGS sequence"/>
</dbReference>
<evidence type="ECO:0000313" key="4">
    <source>
        <dbReference type="Proteomes" id="UP001221328"/>
    </source>
</evidence>
<reference evidence="3 4" key="1">
    <citation type="journal article" date="2015" name="Int. J. Syst. Evol. Microbiol.">
        <title>Streptomyces gilvifuscus sp. nov., an actinomycete that produces antibacterial compounds isolated from soil.</title>
        <authorList>
            <person name="Nguyen T.M."/>
            <person name="Kim J."/>
        </authorList>
    </citation>
    <scope>NUCLEOTIDE SEQUENCE [LARGE SCALE GENOMIC DNA]</scope>
    <source>
        <strain evidence="3 4">T113</strain>
    </source>
</reference>
<gene>
    <name evidence="3" type="ORF">PO587_27765</name>
</gene>
<proteinExistence type="predicted"/>
<feature type="domain" description="DUF1707" evidence="1">
    <location>
        <begin position="16"/>
        <end position="68"/>
    </location>
</feature>
<comment type="caution">
    <text evidence="3">The sequence shown here is derived from an EMBL/GenBank/DDBJ whole genome shotgun (WGS) entry which is preliminary data.</text>
</comment>
<dbReference type="PANTHER" id="PTHR40763:SF4">
    <property type="entry name" value="DUF1707 DOMAIN-CONTAINING PROTEIN"/>
    <property type="match status" value="1"/>
</dbReference>
<evidence type="ECO:0000259" key="2">
    <source>
        <dbReference type="Pfam" id="PF09922"/>
    </source>
</evidence>
<sequence length="230" mass="24773">MDLQKHTEPTSAAAGLRASDADRDRVADLLREALAEGRLTADEHAERVEGVLAAKTVGELEVFLRDLPAAHPRRAAPSFAAAPDRPPLGSVPVDPDDHVVAVLSSAVRRGRRRAGRRIHAYAVFGSVEIDLSEALFEYQQVVIKAVAVFGSVEVRVPENVSLRGTGGGVLGSFEVASLDADDANAPVVYVDGWAVLGSVEAKPKRGRFVADILDRVQHKVDKSLRKYLDR</sequence>
<evidence type="ECO:0000259" key="1">
    <source>
        <dbReference type="Pfam" id="PF08044"/>
    </source>
</evidence>
<dbReference type="EMBL" id="JAQOSK010000012">
    <property type="protein sequence ID" value="MDC2958244.1"/>
    <property type="molecule type" value="Genomic_DNA"/>
</dbReference>
<evidence type="ECO:0000313" key="3">
    <source>
        <dbReference type="EMBL" id="MDC2958244.1"/>
    </source>
</evidence>
<dbReference type="PANTHER" id="PTHR40763">
    <property type="entry name" value="MEMBRANE PROTEIN-RELATED"/>
    <property type="match status" value="1"/>
</dbReference>
<protein>
    <submittedName>
        <fullName evidence="3">DUF1707 domain-containing protein</fullName>
    </submittedName>
</protein>
<feature type="domain" description="Cell wall-active antibiotics response LiaF-like C-terminal" evidence="2">
    <location>
        <begin position="117"/>
        <end position="185"/>
    </location>
</feature>
<dbReference type="Pfam" id="PF08044">
    <property type="entry name" value="DUF1707"/>
    <property type="match status" value="1"/>
</dbReference>